<accession>A0A2X4T5B5</accession>
<evidence type="ECO:0000313" key="2">
    <source>
        <dbReference type="Proteomes" id="UP000248731"/>
    </source>
</evidence>
<evidence type="ECO:0000313" key="1">
    <source>
        <dbReference type="EMBL" id="SQI21579.1"/>
    </source>
</evidence>
<dbReference type="Proteomes" id="UP000248731">
    <property type="component" value="Chromosome 1"/>
</dbReference>
<organism evidence="1 2">
    <name type="scientific">Salmonella enterica subsp. arizonae</name>
    <dbReference type="NCBI Taxonomy" id="59203"/>
    <lineage>
        <taxon>Bacteria</taxon>
        <taxon>Pseudomonadati</taxon>
        <taxon>Pseudomonadota</taxon>
        <taxon>Gammaproteobacteria</taxon>
        <taxon>Enterobacterales</taxon>
        <taxon>Enterobacteriaceae</taxon>
        <taxon>Salmonella</taxon>
    </lineage>
</organism>
<reference evidence="1 2" key="1">
    <citation type="submission" date="2018-06" db="EMBL/GenBank/DDBJ databases">
        <authorList>
            <consortium name="Pathogen Informatics"/>
            <person name="Doyle S."/>
        </authorList>
    </citation>
    <scope>NUCLEOTIDE SEQUENCE [LARGE SCALE GENOMIC DNA]</scope>
    <source>
        <strain evidence="1 2">NCTC7307</strain>
    </source>
</reference>
<name>A0A2X4T5B5_SALER</name>
<keyword evidence="2" id="KW-1185">Reference proteome</keyword>
<dbReference type="AlphaFoldDB" id="A0A2X4T5B5"/>
<dbReference type="EMBL" id="LS483466">
    <property type="protein sequence ID" value="SQI21579.1"/>
    <property type="molecule type" value="Genomic_DNA"/>
</dbReference>
<gene>
    <name evidence="1" type="ORF">NCTC7307_01184</name>
</gene>
<sequence length="52" mass="5926">MDNTLNYINKNKLSENLLRTHCVSVRLNNEELHLLNTKTPSVAKQARGNGFD</sequence>
<protein>
    <submittedName>
        <fullName evidence="1">Uncharacterized protein</fullName>
    </submittedName>
</protein>
<proteinExistence type="predicted"/>